<accession>A0A3P7GFP9</accession>
<proteinExistence type="predicted"/>
<evidence type="ECO:0000259" key="6">
    <source>
        <dbReference type="Pfam" id="PF01490"/>
    </source>
</evidence>
<dbReference type="EMBL" id="UYWY01023322">
    <property type="protein sequence ID" value="VDM47411.1"/>
    <property type="molecule type" value="Genomic_DNA"/>
</dbReference>
<name>A0A3P7GFP9_TOXCA</name>
<dbReference type="InterPro" id="IPR013057">
    <property type="entry name" value="AA_transpt_TM"/>
</dbReference>
<protein>
    <recommendedName>
        <fullName evidence="6">Amino acid transporter transmembrane domain-containing protein</fullName>
    </recommendedName>
</protein>
<keyword evidence="3 5" id="KW-1133">Transmembrane helix</keyword>
<dbReference type="PANTHER" id="PTHR22950">
    <property type="entry name" value="AMINO ACID TRANSPORTER"/>
    <property type="match status" value="1"/>
</dbReference>
<organism evidence="7">
    <name type="scientific">Toxocara canis</name>
    <name type="common">Canine roundworm</name>
    <dbReference type="NCBI Taxonomy" id="6265"/>
    <lineage>
        <taxon>Eukaryota</taxon>
        <taxon>Metazoa</taxon>
        <taxon>Ecdysozoa</taxon>
        <taxon>Nematoda</taxon>
        <taxon>Chromadorea</taxon>
        <taxon>Rhabditida</taxon>
        <taxon>Spirurina</taxon>
        <taxon>Ascaridomorpha</taxon>
        <taxon>Ascaridoidea</taxon>
        <taxon>Toxocaridae</taxon>
        <taxon>Toxocara</taxon>
    </lineage>
</organism>
<evidence type="ECO:0000256" key="3">
    <source>
        <dbReference type="ARBA" id="ARBA00022989"/>
    </source>
</evidence>
<dbReference type="AlphaFoldDB" id="A0A3P7GFP9"/>
<gene>
    <name evidence="7" type="ORF">TCNE_LOCUS16090</name>
</gene>
<keyword evidence="2 5" id="KW-0812">Transmembrane</keyword>
<evidence type="ECO:0000256" key="2">
    <source>
        <dbReference type="ARBA" id="ARBA00022692"/>
    </source>
</evidence>
<dbReference type="GO" id="GO:0005774">
    <property type="term" value="C:vacuolar membrane"/>
    <property type="evidence" value="ECO:0007669"/>
    <property type="project" value="TreeGrafter"/>
</dbReference>
<evidence type="ECO:0000256" key="4">
    <source>
        <dbReference type="ARBA" id="ARBA00023136"/>
    </source>
</evidence>
<dbReference type="PANTHER" id="PTHR22950:SF703">
    <property type="entry name" value="AMINO ACID TRANSPORTER TRANSMEMBRANE DOMAIN-CONTAINING PROTEIN"/>
    <property type="match status" value="1"/>
</dbReference>
<keyword evidence="4 5" id="KW-0472">Membrane</keyword>
<dbReference type="GO" id="GO:0015179">
    <property type="term" value="F:L-amino acid transmembrane transporter activity"/>
    <property type="evidence" value="ECO:0007669"/>
    <property type="project" value="TreeGrafter"/>
</dbReference>
<feature type="transmembrane region" description="Helical" evidence="5">
    <location>
        <begin position="72"/>
        <end position="89"/>
    </location>
</feature>
<evidence type="ECO:0000313" key="7">
    <source>
        <dbReference type="EMBL" id="VDM47411.1"/>
    </source>
</evidence>
<sequence length="239" mass="26888">MYMPLSVFAYVVYGSSMHSSVIDSIQTPWIRYTADLAIALHCLLALLITINPINQQIENIFNVPHVFCLKRVIVRTVDLAVVLFVAVSIPDFTPIMNLFGSTTIPLSCITLPTVFNLWLNAATFDEKANEWIKPTIKQRCPLLSIHLICGDVYNWKFTVVTVVCAVVGCYMAITDFAFATFTPPCYVRPFLNKDYSEGIGKEINCCGRYRNILAHGNISTCYNPLQPSTNLYDSSQFVY</sequence>
<reference evidence="7" key="1">
    <citation type="submission" date="2018-11" db="EMBL/GenBank/DDBJ databases">
        <authorList>
            <consortium name="Pathogen Informatics"/>
        </authorList>
    </citation>
    <scope>NUCLEOTIDE SEQUENCE [LARGE SCALE GENOMIC DNA]</scope>
</reference>
<comment type="subcellular location">
    <subcellularLocation>
        <location evidence="1">Membrane</location>
        <topology evidence="1">Multi-pass membrane protein</topology>
    </subcellularLocation>
</comment>
<feature type="transmembrane region" description="Helical" evidence="5">
    <location>
        <begin position="95"/>
        <end position="119"/>
    </location>
</feature>
<evidence type="ECO:0000256" key="1">
    <source>
        <dbReference type="ARBA" id="ARBA00004141"/>
    </source>
</evidence>
<evidence type="ECO:0000256" key="5">
    <source>
        <dbReference type="SAM" id="Phobius"/>
    </source>
</evidence>
<feature type="domain" description="Amino acid transporter transmembrane" evidence="6">
    <location>
        <begin position="1"/>
        <end position="147"/>
    </location>
</feature>
<dbReference type="Pfam" id="PF01490">
    <property type="entry name" value="Aa_trans"/>
    <property type="match status" value="1"/>
</dbReference>
<feature type="transmembrane region" description="Helical" evidence="5">
    <location>
        <begin position="29"/>
        <end position="51"/>
    </location>
</feature>